<evidence type="ECO:0000259" key="1">
    <source>
        <dbReference type="Pfam" id="PF12697"/>
    </source>
</evidence>
<dbReference type="EMBL" id="JBBUTG010000023">
    <property type="protein sequence ID" value="MEK8033933.1"/>
    <property type="molecule type" value="Genomic_DNA"/>
</dbReference>
<dbReference type="RefSeq" id="WP_341428357.1">
    <property type="nucleotide sequence ID" value="NZ_JBBUTG010000023.1"/>
</dbReference>
<protein>
    <submittedName>
        <fullName evidence="2">Alpha/beta hydrolase</fullName>
    </submittedName>
</protein>
<sequence>MSEHDNDSNPPRAPGLLKLALEGRAPWEFAALLASAPWLRQLPAGDGHPVVVFPGLGVSDFSTVPMRNFLRDRRYEPHPWHQGFNFGPRDGVLEACVAQIERLSDHHSRKVSLVGWSLGGVYARELAKMLPDRVRCVVTLGSPFGGHPRATNAWRFFELVSGKSAHDPEVMAEIRRPPPVPTTSIYSRTDGVVSWRCSLNPPLPHTENIELKASHIGMGLNPLTMYLIADRLRQPEGAWRAFDTAGLRRWFFKTTTGHSPDAPAQAA</sequence>
<evidence type="ECO:0000313" key="3">
    <source>
        <dbReference type="Proteomes" id="UP001371218"/>
    </source>
</evidence>
<keyword evidence="3" id="KW-1185">Reference proteome</keyword>
<dbReference type="SUPFAM" id="SSF53474">
    <property type="entry name" value="alpha/beta-Hydrolases"/>
    <property type="match status" value="1"/>
</dbReference>
<evidence type="ECO:0000313" key="2">
    <source>
        <dbReference type="EMBL" id="MEK8033933.1"/>
    </source>
</evidence>
<dbReference type="Gene3D" id="3.40.50.1820">
    <property type="entry name" value="alpha/beta hydrolase"/>
    <property type="match status" value="1"/>
</dbReference>
<comment type="caution">
    <text evidence="2">The sequence shown here is derived from an EMBL/GenBank/DDBJ whole genome shotgun (WGS) entry which is preliminary data.</text>
</comment>
<proteinExistence type="predicted"/>
<organism evidence="2 3">
    <name type="scientific">Ideonella lacteola</name>
    <dbReference type="NCBI Taxonomy" id="2984193"/>
    <lineage>
        <taxon>Bacteria</taxon>
        <taxon>Pseudomonadati</taxon>
        <taxon>Pseudomonadota</taxon>
        <taxon>Betaproteobacteria</taxon>
        <taxon>Burkholderiales</taxon>
        <taxon>Sphaerotilaceae</taxon>
        <taxon>Ideonella</taxon>
    </lineage>
</organism>
<dbReference type="Pfam" id="PF12697">
    <property type="entry name" value="Abhydrolase_6"/>
    <property type="match status" value="1"/>
</dbReference>
<accession>A0ABU9BWZ6</accession>
<dbReference type="InterPro" id="IPR000073">
    <property type="entry name" value="AB_hydrolase_1"/>
</dbReference>
<name>A0ABU9BWZ6_9BURK</name>
<dbReference type="Proteomes" id="UP001371218">
    <property type="component" value="Unassembled WGS sequence"/>
</dbReference>
<reference evidence="2 3" key="1">
    <citation type="submission" date="2024-04" db="EMBL/GenBank/DDBJ databases">
        <title>Novel species of the genus Ideonella isolated from streams.</title>
        <authorList>
            <person name="Lu H."/>
        </authorList>
    </citation>
    <scope>NUCLEOTIDE SEQUENCE [LARGE SCALE GENOMIC DNA]</scope>
    <source>
        <strain evidence="2 3">DXS29W</strain>
    </source>
</reference>
<dbReference type="GO" id="GO:0016787">
    <property type="term" value="F:hydrolase activity"/>
    <property type="evidence" value="ECO:0007669"/>
    <property type="project" value="UniProtKB-KW"/>
</dbReference>
<gene>
    <name evidence="2" type="ORF">AACH06_24170</name>
</gene>
<keyword evidence="2" id="KW-0378">Hydrolase</keyword>
<feature type="domain" description="AB hydrolase-1" evidence="1">
    <location>
        <begin position="50"/>
        <end position="234"/>
    </location>
</feature>
<dbReference type="InterPro" id="IPR029058">
    <property type="entry name" value="AB_hydrolase_fold"/>
</dbReference>